<evidence type="ECO:0000313" key="3">
    <source>
        <dbReference type="EMBL" id="CAF1379976.1"/>
    </source>
</evidence>
<evidence type="ECO:0000313" key="6">
    <source>
        <dbReference type="EMBL" id="CAF3874435.1"/>
    </source>
</evidence>
<comment type="caution">
    <text evidence="1">The sequence shown here is derived from an EMBL/GenBank/DDBJ whole genome shotgun (WGS) entry which is preliminary data.</text>
</comment>
<dbReference type="AlphaFoldDB" id="A0A815CPN0"/>
<dbReference type="Proteomes" id="UP000663889">
    <property type="component" value="Unassembled WGS sequence"/>
</dbReference>
<protein>
    <submittedName>
        <fullName evidence="1">Uncharacterized protein</fullName>
    </submittedName>
</protein>
<proteinExistence type="predicted"/>
<dbReference type="Proteomes" id="UP000663836">
    <property type="component" value="Unassembled WGS sequence"/>
</dbReference>
<dbReference type="Proteomes" id="UP000663874">
    <property type="component" value="Unassembled WGS sequence"/>
</dbReference>
<name>A0A815CPN0_9BILA</name>
<dbReference type="Proteomes" id="UP000663864">
    <property type="component" value="Unassembled WGS sequence"/>
</dbReference>
<sequence>MNKYFFLSEDEYIRRIYITVNYRAVTDLLAIKGYVANAIIQPLSSNFPNPLSLSSIAKIIRQIIKTTRKEDFLGKWLSSANVLMTRFKKNGCVNFVWDTNEAVFNSNFKYDWTNQCRFHTMGLFKFYFRIFRLNPVKEKDENWIKDNGGVEVAFRIPKGERKEKFLKAWKKDIEENFVNVK</sequence>
<dbReference type="EMBL" id="CAJOBD010002336">
    <property type="protein sequence ID" value="CAF3874435.1"/>
    <property type="molecule type" value="Genomic_DNA"/>
</dbReference>
<dbReference type="OrthoDB" id="1862401at2759"/>
<dbReference type="Proteomes" id="UP000663882">
    <property type="component" value="Unassembled WGS sequence"/>
</dbReference>
<reference evidence="1" key="1">
    <citation type="submission" date="2021-02" db="EMBL/GenBank/DDBJ databases">
        <authorList>
            <person name="Nowell W R."/>
        </authorList>
    </citation>
    <scope>NUCLEOTIDE SEQUENCE</scope>
</reference>
<dbReference type="Proteomes" id="UP000663823">
    <property type="component" value="Unassembled WGS sequence"/>
</dbReference>
<evidence type="ECO:0000313" key="2">
    <source>
        <dbReference type="EMBL" id="CAF1308135.1"/>
    </source>
</evidence>
<evidence type="ECO:0000313" key="4">
    <source>
        <dbReference type="EMBL" id="CAF3682659.1"/>
    </source>
</evidence>
<dbReference type="EMBL" id="CAJNOT010002140">
    <property type="protein sequence ID" value="CAF1287989.1"/>
    <property type="molecule type" value="Genomic_DNA"/>
</dbReference>
<evidence type="ECO:0000313" key="5">
    <source>
        <dbReference type="EMBL" id="CAF3769862.1"/>
    </source>
</evidence>
<dbReference type="EMBL" id="CAJOBE010000762">
    <property type="protein sequence ID" value="CAF3682659.1"/>
    <property type="molecule type" value="Genomic_DNA"/>
</dbReference>
<evidence type="ECO:0000313" key="1">
    <source>
        <dbReference type="EMBL" id="CAF1287989.1"/>
    </source>
</evidence>
<evidence type="ECO:0000313" key="7">
    <source>
        <dbReference type="Proteomes" id="UP000663864"/>
    </source>
</evidence>
<organism evidence="1 7">
    <name type="scientific">Rotaria sordida</name>
    <dbReference type="NCBI Taxonomy" id="392033"/>
    <lineage>
        <taxon>Eukaryota</taxon>
        <taxon>Metazoa</taxon>
        <taxon>Spiralia</taxon>
        <taxon>Gnathifera</taxon>
        <taxon>Rotifera</taxon>
        <taxon>Eurotatoria</taxon>
        <taxon>Bdelloidea</taxon>
        <taxon>Philodinida</taxon>
        <taxon>Philodinidae</taxon>
        <taxon>Rotaria</taxon>
    </lineage>
</organism>
<gene>
    <name evidence="4" type="ORF">FNK824_LOCUS7958</name>
    <name evidence="6" type="ORF">JBS370_LOCUS19493</name>
    <name evidence="5" type="ORF">OTI717_LOCUS16596</name>
    <name evidence="3" type="ORF">RFH988_LOCUS33793</name>
    <name evidence="2" type="ORF">SEV965_LOCUS26648</name>
    <name evidence="1" type="ORF">ZHD862_LOCUS27291</name>
</gene>
<dbReference type="EMBL" id="CAJNOU010002289">
    <property type="protein sequence ID" value="CAF1308135.1"/>
    <property type="molecule type" value="Genomic_DNA"/>
</dbReference>
<dbReference type="EMBL" id="CAJNOO010004405">
    <property type="protein sequence ID" value="CAF1379976.1"/>
    <property type="molecule type" value="Genomic_DNA"/>
</dbReference>
<dbReference type="EMBL" id="CAJOAX010002089">
    <property type="protein sequence ID" value="CAF3769862.1"/>
    <property type="molecule type" value="Genomic_DNA"/>
</dbReference>
<accession>A0A815CPN0</accession>